<evidence type="ECO:0000313" key="2">
    <source>
        <dbReference type="Proteomes" id="UP000028549"/>
    </source>
</evidence>
<dbReference type="RefSeq" id="WP_029565753.1">
    <property type="nucleotide sequence ID" value="NZ_JNVC02000001.1"/>
</dbReference>
<protein>
    <submittedName>
        <fullName evidence="1">Uncharacterized protein</fullName>
    </submittedName>
</protein>
<dbReference type="Proteomes" id="UP000028549">
    <property type="component" value="Unassembled WGS sequence"/>
</dbReference>
<accession>A0A084H4F8</accession>
<dbReference type="STRING" id="246786.GS18_0206055"/>
<dbReference type="EMBL" id="JNVC02000001">
    <property type="protein sequence ID" value="KEZ54470.1"/>
    <property type="molecule type" value="Genomic_DNA"/>
</dbReference>
<dbReference type="OrthoDB" id="116421at2"/>
<name>A0A084H4F8_METID</name>
<evidence type="ECO:0000313" key="1">
    <source>
        <dbReference type="EMBL" id="KEZ54470.1"/>
    </source>
</evidence>
<keyword evidence="2" id="KW-1185">Reference proteome</keyword>
<reference evidence="1 2" key="1">
    <citation type="journal article" date="2005" name="Int. J. Syst. Evol. Microbiol.">
        <title>Bacillus cibi sp. nov., isolated from jeotgal, a traditional Korean fermented seafood.</title>
        <authorList>
            <person name="Yoon J.H."/>
            <person name="Lee C.H."/>
            <person name="Oh T.K."/>
        </authorList>
    </citation>
    <scope>NUCLEOTIDE SEQUENCE [LARGE SCALE GENOMIC DNA]</scope>
    <source>
        <strain evidence="1 2">DSM 16189</strain>
    </source>
</reference>
<dbReference type="Gene3D" id="3.40.50.300">
    <property type="entry name" value="P-loop containing nucleotide triphosphate hydrolases"/>
    <property type="match status" value="1"/>
</dbReference>
<dbReference type="AlphaFoldDB" id="A0A084H4F8"/>
<sequence>MVHLNKVIGEHIFSFQFNDRSLTAFFQKQFKTCADGKSADINVVICKGYGRPFLNYDVKVMKNENQIVFSRADYKITADPSYSHAEIHVYDELALKHALMNLYSSYIVHKNWGILLHSSCVLEKNHAHIFTGHSGAGKSTAAVLSHPRPLFSDEATVLKIDSDQVTAFDSPFRSELHGFAPVPFAELKSINLLHQSLVIERNQISKSAAMMALFDKVFYWPSDKSETKRILTILKNLVDHTEIFNLYFQKNDQFWEMIS</sequence>
<organism evidence="1 2">
    <name type="scientific">Metabacillus indicus</name>
    <name type="common">Bacillus indicus</name>
    <dbReference type="NCBI Taxonomy" id="246786"/>
    <lineage>
        <taxon>Bacteria</taxon>
        <taxon>Bacillati</taxon>
        <taxon>Bacillota</taxon>
        <taxon>Bacilli</taxon>
        <taxon>Bacillales</taxon>
        <taxon>Bacillaceae</taxon>
        <taxon>Metabacillus</taxon>
    </lineage>
</organism>
<dbReference type="SUPFAM" id="SSF53795">
    <property type="entry name" value="PEP carboxykinase-like"/>
    <property type="match status" value="1"/>
</dbReference>
<dbReference type="InterPro" id="IPR027417">
    <property type="entry name" value="P-loop_NTPase"/>
</dbReference>
<gene>
    <name evidence="1" type="ORF">GS18_0206055</name>
</gene>
<comment type="caution">
    <text evidence="1">The sequence shown here is derived from an EMBL/GenBank/DDBJ whole genome shotgun (WGS) entry which is preliminary data.</text>
</comment>
<proteinExistence type="predicted"/>